<sequence>MPHAYEDEPTICGVPLKVNDDLLKPSEVALLHQSSPSEPLEDLRARYERDGYLLVKGLLPREDVLAAREAYFKGMSPSGVLKQGSDPVEGIFNPDAAPADYPGIGAGSVKNSRPGDTEKSAVFAELALEQHTAPWYAGSEDSGERGFANHPALKEFVAKFTKWGDDTLPVKRSLLRNNTPGNKAIGVHYDQTFMRHGEPTSVTAWVPIGDVRLDGGGLIYLDQGEQLGAEIEQDFSRKAREAGLSEEETKNAFNSNMMASGFLCDGPAEFGRRYGRKWLVTEYEAGDVVFHSPHMIHASTINYDTEGRIRLGTDLRFVNSARPWDKRWNNHYCFGDGV</sequence>
<evidence type="ECO:0000313" key="2">
    <source>
        <dbReference type="Proteomes" id="UP001163324"/>
    </source>
</evidence>
<proteinExistence type="predicted"/>
<accession>A0ACC0V4D6</accession>
<dbReference type="EMBL" id="CM047942">
    <property type="protein sequence ID" value="KAI9901299.1"/>
    <property type="molecule type" value="Genomic_DNA"/>
</dbReference>
<comment type="caution">
    <text evidence="1">The sequence shown here is derived from an EMBL/GenBank/DDBJ whole genome shotgun (WGS) entry which is preliminary data.</text>
</comment>
<protein>
    <submittedName>
        <fullName evidence="1">Uncharacterized protein</fullName>
    </submittedName>
</protein>
<keyword evidence="2" id="KW-1185">Reference proteome</keyword>
<evidence type="ECO:0000313" key="1">
    <source>
        <dbReference type="EMBL" id="KAI9901299.1"/>
    </source>
</evidence>
<gene>
    <name evidence="1" type="ORF">N3K66_003116</name>
</gene>
<organism evidence="1 2">
    <name type="scientific">Trichothecium roseum</name>
    <dbReference type="NCBI Taxonomy" id="47278"/>
    <lineage>
        <taxon>Eukaryota</taxon>
        <taxon>Fungi</taxon>
        <taxon>Dikarya</taxon>
        <taxon>Ascomycota</taxon>
        <taxon>Pezizomycotina</taxon>
        <taxon>Sordariomycetes</taxon>
        <taxon>Hypocreomycetidae</taxon>
        <taxon>Hypocreales</taxon>
        <taxon>Hypocreales incertae sedis</taxon>
        <taxon>Trichothecium</taxon>
    </lineage>
</organism>
<reference evidence="1" key="1">
    <citation type="submission" date="2022-10" db="EMBL/GenBank/DDBJ databases">
        <title>Complete Genome of Trichothecium roseum strain YXFP-22015, a Plant Pathogen Isolated from Citrus.</title>
        <authorList>
            <person name="Wang Y."/>
            <person name="Zhu L."/>
        </authorList>
    </citation>
    <scope>NUCLEOTIDE SEQUENCE</scope>
    <source>
        <strain evidence="1">YXFP-22015</strain>
    </source>
</reference>
<name>A0ACC0V4D6_9HYPO</name>
<dbReference type="Proteomes" id="UP001163324">
    <property type="component" value="Chromosome 3"/>
</dbReference>